<dbReference type="RefSeq" id="WP_087412442.1">
    <property type="nucleotide sequence ID" value="NZ_CALIXP010000024.1"/>
</dbReference>
<comment type="caution">
    <text evidence="1">The sequence shown here is derived from an EMBL/GenBank/DDBJ whole genome shotgun (WGS) entry which is preliminary data.</text>
</comment>
<protein>
    <recommendedName>
        <fullName evidence="3">Glycosyltransferase</fullName>
    </recommendedName>
</protein>
<accession>A0A1Y4JVG3</accession>
<dbReference type="CDD" id="cd03811">
    <property type="entry name" value="GT4_GT28_WabH-like"/>
    <property type="match status" value="1"/>
</dbReference>
<dbReference type="Proteomes" id="UP000196587">
    <property type="component" value="Unassembled WGS sequence"/>
</dbReference>
<dbReference type="Pfam" id="PF13692">
    <property type="entry name" value="Glyco_trans_1_4"/>
    <property type="match status" value="1"/>
</dbReference>
<evidence type="ECO:0000313" key="2">
    <source>
        <dbReference type="Proteomes" id="UP000196587"/>
    </source>
</evidence>
<evidence type="ECO:0008006" key="3">
    <source>
        <dbReference type="Google" id="ProtNLM"/>
    </source>
</evidence>
<gene>
    <name evidence="1" type="ORF">B5F24_06310</name>
</gene>
<name>A0A1Y4JVG3_9BACE</name>
<proteinExistence type="predicted"/>
<dbReference type="EMBL" id="NFKE01000004">
    <property type="protein sequence ID" value="OUP34789.1"/>
    <property type="molecule type" value="Genomic_DNA"/>
</dbReference>
<dbReference type="PANTHER" id="PTHR12526:SF630">
    <property type="entry name" value="GLYCOSYLTRANSFERASE"/>
    <property type="match status" value="1"/>
</dbReference>
<evidence type="ECO:0000313" key="1">
    <source>
        <dbReference type="EMBL" id="OUP34789.1"/>
    </source>
</evidence>
<dbReference type="SUPFAM" id="SSF53756">
    <property type="entry name" value="UDP-Glycosyltransferase/glycogen phosphorylase"/>
    <property type="match status" value="1"/>
</dbReference>
<dbReference type="PANTHER" id="PTHR12526">
    <property type="entry name" value="GLYCOSYLTRANSFERASE"/>
    <property type="match status" value="1"/>
</dbReference>
<dbReference type="AlphaFoldDB" id="A0A1Y4JVG3"/>
<organism evidence="1 2">
    <name type="scientific">Bacteroides clarus</name>
    <dbReference type="NCBI Taxonomy" id="626929"/>
    <lineage>
        <taxon>Bacteria</taxon>
        <taxon>Pseudomonadati</taxon>
        <taxon>Bacteroidota</taxon>
        <taxon>Bacteroidia</taxon>
        <taxon>Bacteroidales</taxon>
        <taxon>Bacteroidaceae</taxon>
        <taxon>Bacteroides</taxon>
    </lineage>
</organism>
<dbReference type="Gene3D" id="3.40.50.2000">
    <property type="entry name" value="Glycogen Phosphorylase B"/>
    <property type="match status" value="2"/>
</dbReference>
<sequence length="367" mass="42770">MKKKILFITDSLNGGGAEKVLLTYLKNIDNSLFAVDLFLINKVGIYIEDLPSYVHLKWGFKEPLGLFGRIIRRIFLRYPFWFYLFFIRKKYDVEVAFREDCSTRIVLSSFNRKSKKISWLHTDLTRYVFYPTTPVKSYIRNLSKLNHIVCVSHGVESILHKLNPFTVGKTSVLYNPIDSITILNQSMLPFDDPFDYSKINLLTIGRIDKGKNHRFLINCMPILLQENRDIHLWILGVGEEMEVLKKYCEDLNVTDNVHFLGFVKNPFPYLRHADLFVFSSKFEGLPTVLIEALILQKKIVSSYCIGAEEVLEYGKYGILTNLNEEEYSKKVLEMIEGYTLENIPFNSRVKDFELKTQCSLFNNFLDA</sequence>
<reference evidence="2" key="1">
    <citation type="submission" date="2017-04" db="EMBL/GenBank/DDBJ databases">
        <title>Function of individual gut microbiota members based on whole genome sequencing of pure cultures obtained from chicken caecum.</title>
        <authorList>
            <person name="Medvecky M."/>
            <person name="Cejkova D."/>
            <person name="Polansky O."/>
            <person name="Karasova D."/>
            <person name="Kubasova T."/>
            <person name="Cizek A."/>
            <person name="Rychlik I."/>
        </authorList>
    </citation>
    <scope>NUCLEOTIDE SEQUENCE [LARGE SCALE GENOMIC DNA]</scope>
    <source>
        <strain evidence="2">An189</strain>
    </source>
</reference>